<accession>A0A6P1W5D3</accession>
<dbReference type="EMBL" id="CP045997">
    <property type="protein sequence ID" value="QHV99237.1"/>
    <property type="molecule type" value="Genomic_DNA"/>
</dbReference>
<protein>
    <submittedName>
        <fullName evidence="1">Uncharacterized protein</fullName>
    </submittedName>
</protein>
<reference evidence="1 2" key="1">
    <citation type="submission" date="2019-11" db="EMBL/GenBank/DDBJ databases">
        <title>Spirosoma endbachense sp. nov., isolated from a natural salt meadow.</title>
        <authorList>
            <person name="Rojas J."/>
            <person name="Ambika Manirajan B."/>
            <person name="Ratering S."/>
            <person name="Suarez C."/>
            <person name="Geissler-Plaum R."/>
            <person name="Schnell S."/>
        </authorList>
    </citation>
    <scope>NUCLEOTIDE SEQUENCE [LARGE SCALE GENOMIC DNA]</scope>
    <source>
        <strain evidence="1 2">I-24</strain>
    </source>
</reference>
<evidence type="ECO:0000313" key="1">
    <source>
        <dbReference type="EMBL" id="QHV99237.1"/>
    </source>
</evidence>
<organism evidence="1 2">
    <name type="scientific">Spirosoma endbachense</name>
    <dbReference type="NCBI Taxonomy" id="2666025"/>
    <lineage>
        <taxon>Bacteria</taxon>
        <taxon>Pseudomonadati</taxon>
        <taxon>Bacteroidota</taxon>
        <taxon>Cytophagia</taxon>
        <taxon>Cytophagales</taxon>
        <taxon>Cytophagaceae</taxon>
        <taxon>Spirosoma</taxon>
    </lineage>
</organism>
<dbReference type="Proteomes" id="UP000464577">
    <property type="component" value="Chromosome"/>
</dbReference>
<proteinExistence type="predicted"/>
<keyword evidence="2" id="KW-1185">Reference proteome</keyword>
<dbReference type="RefSeq" id="WP_162389640.1">
    <property type="nucleotide sequence ID" value="NZ_CP045997.1"/>
</dbReference>
<gene>
    <name evidence="1" type="ORF">GJR95_31360</name>
</gene>
<dbReference type="AlphaFoldDB" id="A0A6P1W5D3"/>
<sequence length="211" mass="23103">MGAINRNGILYEVLTRVVTPAIPAVPGTFNPETGQFEGGSPEVPAVTEEYESGAQCGLISAIPPSALITIEHTRTVRMIECTDQEDLHKVMTVQIDHWAPDGTPMIDKIINDPTLSADAKEQQKKLFASYRLAPKSTRDSWIIPSTMEMVKPDADGNVPEGAIPERIFYQNLPDTALIAQGIVSEEELRSQQRVYIMMKIGMLGIVARAGI</sequence>
<dbReference type="KEGG" id="senf:GJR95_31360"/>
<name>A0A6P1W5D3_9BACT</name>
<evidence type="ECO:0000313" key="2">
    <source>
        <dbReference type="Proteomes" id="UP000464577"/>
    </source>
</evidence>